<accession>A0ABM5Z1D3</accession>
<dbReference type="EMBL" id="CP013236">
    <property type="protein sequence ID" value="AMP12771.1"/>
    <property type="molecule type" value="Genomic_DNA"/>
</dbReference>
<reference evidence="1 2" key="1">
    <citation type="submission" date="2015-11" db="EMBL/GenBank/DDBJ databases">
        <title>Exploring the genomic traits of fungus-feeding bacterial genus Collimonas.</title>
        <authorList>
            <person name="Song C."/>
            <person name="Schmidt R."/>
            <person name="de Jager V."/>
            <person name="Krzyzanowska D."/>
            <person name="Jongedijk E."/>
            <person name="Cankar K."/>
            <person name="Beekwilder J."/>
            <person name="van Veen A."/>
            <person name="de Boer W."/>
            <person name="van Veen J.A."/>
            <person name="Garbeva P."/>
        </authorList>
    </citation>
    <scope>NUCLEOTIDE SEQUENCE [LARGE SCALE GENOMIC DNA]</scope>
    <source>
        <strain evidence="1 2">Ter291</strain>
    </source>
</reference>
<sequence>MKKGSNLENNLTGMVLEDSQDVNAVAAHTELRRRSGTG</sequence>
<organism evidence="1 2">
    <name type="scientific">Collimonas pratensis</name>
    <dbReference type="NCBI Taxonomy" id="279113"/>
    <lineage>
        <taxon>Bacteria</taxon>
        <taxon>Pseudomonadati</taxon>
        <taxon>Pseudomonadota</taxon>
        <taxon>Betaproteobacteria</taxon>
        <taxon>Burkholderiales</taxon>
        <taxon>Oxalobacteraceae</taxon>
        <taxon>Collimonas</taxon>
    </lineage>
</organism>
<protein>
    <submittedName>
        <fullName evidence="1">Uncharacterized protein</fullName>
    </submittedName>
</protein>
<gene>
    <name evidence="1" type="ORF">CPter291_0485</name>
</gene>
<dbReference type="Proteomes" id="UP000074914">
    <property type="component" value="Chromosome"/>
</dbReference>
<evidence type="ECO:0000313" key="2">
    <source>
        <dbReference type="Proteomes" id="UP000074914"/>
    </source>
</evidence>
<keyword evidence="2" id="KW-1185">Reference proteome</keyword>
<proteinExistence type="predicted"/>
<evidence type="ECO:0000313" key="1">
    <source>
        <dbReference type="EMBL" id="AMP12771.1"/>
    </source>
</evidence>
<name>A0ABM5Z1D3_9BURK</name>